<organism evidence="2 3">
    <name type="scientific">Caldovatus sediminis</name>
    <dbReference type="NCBI Taxonomy" id="2041189"/>
    <lineage>
        <taxon>Bacteria</taxon>
        <taxon>Pseudomonadati</taxon>
        <taxon>Pseudomonadota</taxon>
        <taxon>Alphaproteobacteria</taxon>
        <taxon>Acetobacterales</taxon>
        <taxon>Roseomonadaceae</taxon>
        <taxon>Caldovatus</taxon>
    </lineage>
</organism>
<evidence type="ECO:0000256" key="1">
    <source>
        <dbReference type="SAM" id="MobiDB-lite"/>
    </source>
</evidence>
<feature type="compositionally biased region" description="Gly residues" evidence="1">
    <location>
        <begin position="50"/>
        <end position="61"/>
    </location>
</feature>
<evidence type="ECO:0000313" key="3">
    <source>
        <dbReference type="Proteomes" id="UP000597507"/>
    </source>
</evidence>
<sequence>MSEMRSATLSGWPSETDSEVKRNSPLSRMASVVPVVAGERAAPRCAPAGRGAGRIAGGQGGVKAARGGPAPARRRRLPDPGRYPPFTPCVFT</sequence>
<feature type="compositionally biased region" description="Polar residues" evidence="1">
    <location>
        <begin position="1"/>
        <end position="15"/>
    </location>
</feature>
<reference evidence="2 3" key="1">
    <citation type="journal article" date="2014" name="Int. J. Syst. Evol. Microbiol.">
        <title>Complete genome sequence of Corynebacterium casei LMG S-19264T (=DSM 44701T), isolated from a smear-ripened cheese.</title>
        <authorList>
            <consortium name="US DOE Joint Genome Institute (JGI-PGF)"/>
            <person name="Walter F."/>
            <person name="Albersmeier A."/>
            <person name="Kalinowski J."/>
            <person name="Ruckert C."/>
        </authorList>
    </citation>
    <scope>NUCLEOTIDE SEQUENCE [LARGE SCALE GENOMIC DNA]</scope>
    <source>
        <strain evidence="2 3">CGMCC 1.16330</strain>
    </source>
</reference>
<dbReference type="AlphaFoldDB" id="A0A8J2ZBF5"/>
<comment type="caution">
    <text evidence="2">The sequence shown here is derived from an EMBL/GenBank/DDBJ whole genome shotgun (WGS) entry which is preliminary data.</text>
</comment>
<dbReference type="Proteomes" id="UP000597507">
    <property type="component" value="Unassembled WGS sequence"/>
</dbReference>
<gene>
    <name evidence="2" type="ORF">GCM10010964_23660</name>
</gene>
<accession>A0A8J2ZBF5</accession>
<proteinExistence type="predicted"/>
<feature type="compositionally biased region" description="Low complexity" evidence="1">
    <location>
        <begin position="62"/>
        <end position="71"/>
    </location>
</feature>
<keyword evidence="3" id="KW-1185">Reference proteome</keyword>
<dbReference type="EMBL" id="BMKS01000006">
    <property type="protein sequence ID" value="GGG35064.1"/>
    <property type="molecule type" value="Genomic_DNA"/>
</dbReference>
<evidence type="ECO:0000313" key="2">
    <source>
        <dbReference type="EMBL" id="GGG35064.1"/>
    </source>
</evidence>
<protein>
    <submittedName>
        <fullName evidence="2">Uncharacterized protein</fullName>
    </submittedName>
</protein>
<name>A0A8J2ZBF5_9PROT</name>
<feature type="region of interest" description="Disordered" evidence="1">
    <location>
        <begin position="1"/>
        <end position="25"/>
    </location>
</feature>
<feature type="region of interest" description="Disordered" evidence="1">
    <location>
        <begin position="44"/>
        <end position="92"/>
    </location>
</feature>
<feature type="compositionally biased region" description="Pro residues" evidence="1">
    <location>
        <begin position="81"/>
        <end position="92"/>
    </location>
</feature>